<name>A0AAD8YCF3_9STRA</name>
<feature type="domain" description="EDRF1 N-terminal" evidence="3">
    <location>
        <begin position="431"/>
        <end position="639"/>
    </location>
</feature>
<feature type="domain" description="EDRF1 TPR repeats region" evidence="2">
    <location>
        <begin position="950"/>
        <end position="1190"/>
    </location>
</feature>
<feature type="region of interest" description="Disordered" evidence="1">
    <location>
        <begin position="121"/>
        <end position="169"/>
    </location>
</feature>
<evidence type="ECO:0000259" key="3">
    <source>
        <dbReference type="Pfam" id="PF23788"/>
    </source>
</evidence>
<gene>
    <name evidence="4" type="ORF">QTG54_006587</name>
</gene>
<proteinExistence type="predicted"/>
<organism evidence="4 5">
    <name type="scientific">Skeletonema marinoi</name>
    <dbReference type="NCBI Taxonomy" id="267567"/>
    <lineage>
        <taxon>Eukaryota</taxon>
        <taxon>Sar</taxon>
        <taxon>Stramenopiles</taxon>
        <taxon>Ochrophyta</taxon>
        <taxon>Bacillariophyta</taxon>
        <taxon>Coscinodiscophyceae</taxon>
        <taxon>Thalassiosirophycidae</taxon>
        <taxon>Thalassiosirales</taxon>
        <taxon>Skeletonemataceae</taxon>
        <taxon>Skeletonema</taxon>
        <taxon>Skeletonema marinoi-dohrnii complex</taxon>
    </lineage>
</organism>
<dbReference type="PANTHER" id="PTHR15000:SF1">
    <property type="entry name" value="ERYTHROID DIFFERENTIATION-RELATED FACTOR 1"/>
    <property type="match status" value="1"/>
</dbReference>
<feature type="region of interest" description="Disordered" evidence="1">
    <location>
        <begin position="408"/>
        <end position="428"/>
    </location>
</feature>
<protein>
    <submittedName>
        <fullName evidence="4">Transcription factor</fullName>
    </submittedName>
</protein>
<evidence type="ECO:0000256" key="1">
    <source>
        <dbReference type="SAM" id="MobiDB-lite"/>
    </source>
</evidence>
<dbReference type="InterPro" id="IPR056582">
    <property type="entry name" value="EDRF1_N"/>
</dbReference>
<dbReference type="PANTHER" id="PTHR15000">
    <property type="entry name" value="ERYTHROID DIFFERENTIATION-RELATED FACTOR 1"/>
    <property type="match status" value="1"/>
</dbReference>
<dbReference type="InterPro" id="IPR056583">
    <property type="entry name" value="EDRF1_TPR"/>
</dbReference>
<feature type="compositionally biased region" description="Polar residues" evidence="1">
    <location>
        <begin position="121"/>
        <end position="133"/>
    </location>
</feature>
<evidence type="ECO:0000313" key="4">
    <source>
        <dbReference type="EMBL" id="KAK1742990.1"/>
    </source>
</evidence>
<feature type="region of interest" description="Disordered" evidence="1">
    <location>
        <begin position="637"/>
        <end position="658"/>
    </location>
</feature>
<dbReference type="Proteomes" id="UP001224775">
    <property type="component" value="Unassembled WGS sequence"/>
</dbReference>
<dbReference type="EMBL" id="JATAAI010000010">
    <property type="protein sequence ID" value="KAK1742990.1"/>
    <property type="molecule type" value="Genomic_DNA"/>
</dbReference>
<sequence length="1345" mass="150555">MGPKKIEDISPPPSGNMQSNLQLTTTMAPPIVHRVVNEERLPPPHQGNRRLSRHNSLGGHAVDQTQHQQTTTVDFIGPSKAVKHLFSLPYTQDRNVSVALHNMGNGTILLDSAEDFGKQQHLYTGNNNNISTPDNRRTRAPGSGRRRQRPRSWSIEQDSVQEEPISEEEELRLEKLRKEEERSLLTSLSLLLEEEKQQQQQQNLLQNQNDATLIANDSALIIPSNAIIVKEEENETFQATTPNNGGDPDDILSANLKPPQHYLSHVVEAPAEPRQYVNWQFQDMNLMVASDAVICKQNIRHTNSESDATTSDGESIAVRVVDASELRSQMEENERNNRDGVMMSHGEEKVLAAPSSYAEALLLPPSETQTENNVDIQEDQESKLSTCIIPASNISPDLTEMGFSVSSAPPIDDTSDTMDLDSSSREEFTSSKTSPVCTVLDTYLDNLMANVPQLALLLQEQGFIQNIKFLRTDDIPSLMIHPSTLGVETAQPTTTNNQQTFSPELIEMNAAMLLRFLKTNCTRENSTYLLHRTAGDTNIQLFDISSISQMRQRKWVWWLALCSYRFACRLEQLQNKVLSPHDKVTRREYRERQRSLLNNTLNLLEDLADLDGGHHETIAAAVCEHLADTFLWSDEAEGDVGPRDSSKPAPWASSSQPYRKVTPDCLNKAHDHLMNGIKKLTPPLTKARAKNSPIEIEALSTQLYGIHHKLINVCLKLADIHLQNYFSSNLLQSLRMAARMLRDATTLVEPRDIFDFSKDATDNSRLYGRSILLQYAWLWEFCGHFARSYAADPLWRERGHISGNDLLSLFKEVDSACNNITKLCFRASKWRPKTSVSVASHGQVSLQSLSGIVVLPEDFEEIEASVLQKEGCHEAISTSKSILNDQTQIKRDNRLVLVAASVCYSHAVDSYLFLAEYNSDVAKDGQASIDLGTMNKISTKPDEPVAPLLRQRLGDASNEIGKILLAESRTVLLNENADRGRNMSHVSAIMLASAQFWFSQGLDQFTAGKDLRNIALLRCNLCQCCKIRANTNVILPGSSKDHDKKSNAETFLQKAVDHLVSAHEAMGERDADSLTWDMVSEELAATLLVLGVRRRQSSLAGSGSSHPLFLPGLRLTPGAEKEIVEPMERSCKIYESLGTAHARHQAAAAHYQLAMYFSKVWTCQRDEQKTRDKLAAAFKHFGLAHQYFFLNAKGNESTFIVLSLDFSNLYAAVSGEECLGKALGISLDTKEAFSSDAISAAFERLKPSDLRDWFNNMSTLSENVESRIMKLLLSLTKLEKDNNSKLKKDSPHSEKYKGMYREVLTHKMKSKIEIDGSTHLKEQIEFPSSFAIHDLLKKLSELLKS</sequence>
<dbReference type="Pfam" id="PF23723">
    <property type="entry name" value="TPR_EDRF1"/>
    <property type="match status" value="1"/>
</dbReference>
<comment type="caution">
    <text evidence="4">The sequence shown here is derived from an EMBL/GenBank/DDBJ whole genome shotgun (WGS) entry which is preliminary data.</text>
</comment>
<feature type="region of interest" description="Disordered" evidence="1">
    <location>
        <begin position="1"/>
        <end position="20"/>
    </location>
</feature>
<keyword evidence="5" id="KW-1185">Reference proteome</keyword>
<dbReference type="GO" id="GO:0045893">
    <property type="term" value="P:positive regulation of DNA-templated transcription"/>
    <property type="evidence" value="ECO:0007669"/>
    <property type="project" value="TreeGrafter"/>
</dbReference>
<accession>A0AAD8YCF3</accession>
<evidence type="ECO:0000313" key="5">
    <source>
        <dbReference type="Proteomes" id="UP001224775"/>
    </source>
</evidence>
<dbReference type="Pfam" id="PF23788">
    <property type="entry name" value="EDRF1_N"/>
    <property type="match status" value="1"/>
</dbReference>
<reference evidence="4" key="1">
    <citation type="submission" date="2023-06" db="EMBL/GenBank/DDBJ databases">
        <title>Survivors Of The Sea: Transcriptome response of Skeletonema marinoi to long-term dormancy.</title>
        <authorList>
            <person name="Pinder M.I.M."/>
            <person name="Kourtchenko O."/>
            <person name="Robertson E.K."/>
            <person name="Larsson T."/>
            <person name="Maumus F."/>
            <person name="Osuna-Cruz C.M."/>
            <person name="Vancaester E."/>
            <person name="Stenow R."/>
            <person name="Vandepoele K."/>
            <person name="Ploug H."/>
            <person name="Bruchert V."/>
            <person name="Godhe A."/>
            <person name="Topel M."/>
        </authorList>
    </citation>
    <scope>NUCLEOTIDE SEQUENCE</scope>
    <source>
        <strain evidence="4">R05AC</strain>
    </source>
</reference>
<evidence type="ECO:0000259" key="2">
    <source>
        <dbReference type="Pfam" id="PF23723"/>
    </source>
</evidence>
<feature type="compositionally biased region" description="Acidic residues" evidence="1">
    <location>
        <begin position="159"/>
        <end position="169"/>
    </location>
</feature>